<keyword evidence="12" id="KW-1185">Reference proteome</keyword>
<feature type="domain" description="DEAD-box RNA helicase Q" evidence="10">
    <location>
        <begin position="22"/>
        <end position="50"/>
    </location>
</feature>
<dbReference type="Pfam" id="PF00270">
    <property type="entry name" value="DEAD"/>
    <property type="match status" value="1"/>
</dbReference>
<evidence type="ECO:0000259" key="9">
    <source>
        <dbReference type="PROSITE" id="PS51194"/>
    </source>
</evidence>
<dbReference type="EMBL" id="CAKASE010000046">
    <property type="protein sequence ID" value="CAG9561277.1"/>
    <property type="molecule type" value="Genomic_DNA"/>
</dbReference>
<dbReference type="PANTHER" id="PTHR47959">
    <property type="entry name" value="ATP-DEPENDENT RNA HELICASE RHLE-RELATED"/>
    <property type="match status" value="1"/>
</dbReference>
<feature type="domain" description="Helicase C-terminal" evidence="9">
    <location>
        <begin position="255"/>
        <end position="417"/>
    </location>
</feature>
<evidence type="ECO:0000256" key="7">
    <source>
        <dbReference type="RuleBase" id="RU000492"/>
    </source>
</evidence>
<keyword evidence="4 7" id="KW-0347">Helicase</keyword>
<dbReference type="GO" id="GO:0003724">
    <property type="term" value="F:RNA helicase activity"/>
    <property type="evidence" value="ECO:0007669"/>
    <property type="project" value="UniProtKB-EC"/>
</dbReference>
<evidence type="ECO:0000256" key="4">
    <source>
        <dbReference type="ARBA" id="ARBA00022806"/>
    </source>
</evidence>
<dbReference type="GO" id="GO:0003676">
    <property type="term" value="F:nucleic acid binding"/>
    <property type="evidence" value="ECO:0007669"/>
    <property type="project" value="InterPro"/>
</dbReference>
<evidence type="ECO:0000259" key="8">
    <source>
        <dbReference type="PROSITE" id="PS51192"/>
    </source>
</evidence>
<dbReference type="GO" id="GO:0010468">
    <property type="term" value="P:regulation of gene expression"/>
    <property type="evidence" value="ECO:0007669"/>
    <property type="project" value="UniProtKB-ARBA"/>
</dbReference>
<dbReference type="InterPro" id="IPR014001">
    <property type="entry name" value="Helicase_ATP-bd"/>
</dbReference>
<dbReference type="Gene3D" id="3.40.50.300">
    <property type="entry name" value="P-loop containing nucleotide triphosphate hydrolases"/>
    <property type="match status" value="2"/>
</dbReference>
<dbReference type="PROSITE" id="PS00039">
    <property type="entry name" value="DEAD_ATP_HELICASE"/>
    <property type="match status" value="1"/>
</dbReference>
<evidence type="ECO:0000256" key="1">
    <source>
        <dbReference type="ARBA" id="ARBA00012552"/>
    </source>
</evidence>
<dbReference type="GO" id="GO:0005524">
    <property type="term" value="F:ATP binding"/>
    <property type="evidence" value="ECO:0007669"/>
    <property type="project" value="UniProtKB-KW"/>
</dbReference>
<dbReference type="AlphaFoldDB" id="A0A8J2QER2"/>
<dbReference type="CDD" id="cd18787">
    <property type="entry name" value="SF2_C_DEAD"/>
    <property type="match status" value="1"/>
</dbReference>
<dbReference type="Pfam" id="PF00271">
    <property type="entry name" value="Helicase_C"/>
    <property type="match status" value="1"/>
</dbReference>
<gene>
    <name evidence="11" type="ORF">DCHRY22_LOCUS2813</name>
</gene>
<dbReference type="InterPro" id="IPR050079">
    <property type="entry name" value="DEAD_box_RNA_helicase"/>
</dbReference>
<dbReference type="InterPro" id="IPR014014">
    <property type="entry name" value="RNA_helicase_DEAD_Q_motif"/>
</dbReference>
<dbReference type="Proteomes" id="UP000789524">
    <property type="component" value="Unassembled WGS sequence"/>
</dbReference>
<evidence type="ECO:0000313" key="11">
    <source>
        <dbReference type="EMBL" id="CAG9561277.1"/>
    </source>
</evidence>
<feature type="short sequence motif" description="Q motif" evidence="6">
    <location>
        <begin position="22"/>
        <end position="50"/>
    </location>
</feature>
<dbReference type="PROSITE" id="PS51195">
    <property type="entry name" value="Q_MOTIF"/>
    <property type="match status" value="1"/>
</dbReference>
<keyword evidence="3 7" id="KW-0378">Hydrolase</keyword>
<dbReference type="GO" id="GO:0005829">
    <property type="term" value="C:cytosol"/>
    <property type="evidence" value="ECO:0007669"/>
    <property type="project" value="TreeGrafter"/>
</dbReference>
<dbReference type="SMART" id="SM00490">
    <property type="entry name" value="HELICc"/>
    <property type="match status" value="1"/>
</dbReference>
<evidence type="ECO:0000256" key="6">
    <source>
        <dbReference type="PROSITE-ProRule" id="PRU00552"/>
    </source>
</evidence>
<organism evidence="11 12">
    <name type="scientific">Danaus chrysippus</name>
    <name type="common">African queen</name>
    <dbReference type="NCBI Taxonomy" id="151541"/>
    <lineage>
        <taxon>Eukaryota</taxon>
        <taxon>Metazoa</taxon>
        <taxon>Ecdysozoa</taxon>
        <taxon>Arthropoda</taxon>
        <taxon>Hexapoda</taxon>
        <taxon>Insecta</taxon>
        <taxon>Pterygota</taxon>
        <taxon>Neoptera</taxon>
        <taxon>Endopterygota</taxon>
        <taxon>Lepidoptera</taxon>
        <taxon>Glossata</taxon>
        <taxon>Ditrysia</taxon>
        <taxon>Papilionoidea</taxon>
        <taxon>Nymphalidae</taxon>
        <taxon>Danainae</taxon>
        <taxon>Danaini</taxon>
        <taxon>Danaina</taxon>
        <taxon>Danaus</taxon>
        <taxon>Anosia</taxon>
    </lineage>
</organism>
<accession>A0A8J2QER2</accession>
<dbReference type="InterPro" id="IPR000629">
    <property type="entry name" value="RNA-helicase_DEAD-box_CS"/>
</dbReference>
<dbReference type="EC" id="3.6.4.13" evidence="1"/>
<dbReference type="SMART" id="SM00487">
    <property type="entry name" value="DEXDc"/>
    <property type="match status" value="1"/>
</dbReference>
<sequence>MILGHNINDIVRTNDVRITQDVTFDTMLLSSNTLKGLKDSGFFKPSPIQLHGIPLGKCGFDLLLEAKSGTGKTAVFTVIALEKIDLKKGLQVVILAPTREIASQICDVLRQIGCHYNGLRIEVVMGGLPVQDDIEKFKNNKVHVVVGSPGRLKHLIHDKHINVLGVRLFVLDEADKLMEKSFLPDIKYIHMVLPKQKQVILSSATYPDEIKEFIGQFVHDPQHLCPNNNCVLLGVEQKITTVKYNSNIIRQTEFRFQQLLKILTKKQFKQCLVFCNYQARVGEVHKLLTKAKWPSEQLYGNQDQMDRLDAIKTLQEYKCRILISTDLAARGIDASNVDLVVNFEPPYEWQTYLHRIGRAGRFGSYGMAVTILSEGMEYKKFLNLLDSMKLGKLDYFWDDNVINDNNENLKCSENIIRESTKCNNGNYKELWNILCGDDEVTNGEQEKVESFDELLNSLQNTKVESCSNNEPESFRSLLDSFNNKPLSGDLDVKYKNITIPKKVQQKLNLSFAFNGESLDNHVVGNVKRENEEIKIDKSKSDNVPLVLEQSHNKNNSEVNCNINLNYTDDVGDDEKDAVKSSLNIPERATTTYNNDSVLNMEFDKLQLPTTFSNGKNIYSEKKIPKKVKFPQKKKANENPSDLCGNIYKSAKMPSRISEEPFRYNEDINSNCNSKYKYKNKKRSKEDQSSQKFYNNQSYEHWYNQLKIRVKYLEASLYIEELCKM</sequence>
<dbReference type="SUPFAM" id="SSF52540">
    <property type="entry name" value="P-loop containing nucleoside triphosphate hydrolases"/>
    <property type="match status" value="1"/>
</dbReference>
<reference evidence="11" key="1">
    <citation type="submission" date="2021-09" db="EMBL/GenBank/DDBJ databases">
        <authorList>
            <person name="Martin H S."/>
        </authorList>
    </citation>
    <scope>NUCLEOTIDE SEQUENCE</scope>
</reference>
<dbReference type="InterPro" id="IPR001650">
    <property type="entry name" value="Helicase_C-like"/>
</dbReference>
<comment type="caution">
    <text evidence="11">The sequence shown here is derived from an EMBL/GenBank/DDBJ whole genome shotgun (WGS) entry which is preliminary data.</text>
</comment>
<keyword evidence="2 7" id="KW-0547">Nucleotide-binding</keyword>
<dbReference type="GO" id="GO:0016787">
    <property type="term" value="F:hydrolase activity"/>
    <property type="evidence" value="ECO:0007669"/>
    <property type="project" value="UniProtKB-KW"/>
</dbReference>
<evidence type="ECO:0000313" key="12">
    <source>
        <dbReference type="Proteomes" id="UP000789524"/>
    </source>
</evidence>
<dbReference type="PANTHER" id="PTHR47959:SF1">
    <property type="entry name" value="ATP-DEPENDENT RNA HELICASE DBPA"/>
    <property type="match status" value="1"/>
</dbReference>
<name>A0A8J2QER2_9NEOP</name>
<proteinExistence type="inferred from homology"/>
<dbReference type="OrthoDB" id="434041at2759"/>
<keyword evidence="5 7" id="KW-0067">ATP-binding</keyword>
<feature type="domain" description="Helicase ATP-binding" evidence="8">
    <location>
        <begin position="53"/>
        <end position="224"/>
    </location>
</feature>
<protein>
    <recommendedName>
        <fullName evidence="1">RNA helicase</fullName>
        <ecNumber evidence="1">3.6.4.13</ecNumber>
    </recommendedName>
</protein>
<evidence type="ECO:0000256" key="2">
    <source>
        <dbReference type="ARBA" id="ARBA00022741"/>
    </source>
</evidence>
<evidence type="ECO:0000256" key="3">
    <source>
        <dbReference type="ARBA" id="ARBA00022801"/>
    </source>
</evidence>
<evidence type="ECO:0000259" key="10">
    <source>
        <dbReference type="PROSITE" id="PS51195"/>
    </source>
</evidence>
<dbReference type="PROSITE" id="PS51194">
    <property type="entry name" value="HELICASE_CTER"/>
    <property type="match status" value="1"/>
</dbReference>
<dbReference type="PROSITE" id="PS51192">
    <property type="entry name" value="HELICASE_ATP_BIND_1"/>
    <property type="match status" value="1"/>
</dbReference>
<dbReference type="InterPro" id="IPR027417">
    <property type="entry name" value="P-loop_NTPase"/>
</dbReference>
<evidence type="ECO:0000256" key="5">
    <source>
        <dbReference type="ARBA" id="ARBA00022840"/>
    </source>
</evidence>
<comment type="similarity">
    <text evidence="7">Belongs to the DEAD box helicase family.</text>
</comment>
<dbReference type="InterPro" id="IPR011545">
    <property type="entry name" value="DEAD/DEAH_box_helicase_dom"/>
</dbReference>